<gene>
    <name evidence="1" type="ORF">PoB_004108900</name>
</gene>
<dbReference type="AlphaFoldDB" id="A0AAV4B3G1"/>
<name>A0AAV4B3G1_9GAST</name>
<dbReference type="Proteomes" id="UP000735302">
    <property type="component" value="Unassembled WGS sequence"/>
</dbReference>
<dbReference type="EMBL" id="BLXT01004580">
    <property type="protein sequence ID" value="GFO14584.1"/>
    <property type="molecule type" value="Genomic_DNA"/>
</dbReference>
<evidence type="ECO:0000313" key="2">
    <source>
        <dbReference type="Proteomes" id="UP000735302"/>
    </source>
</evidence>
<keyword evidence="2" id="KW-1185">Reference proteome</keyword>
<sequence>MLNASCRLYQSQTSDTADKRSEIAANKITAATAVCISHCTVCCTKVGNPPALYLTGLTPDDPRKPAADKDKFIVAKSHRCSQPRPREISVGADEENRVPANKTILPTVIKYSRA</sequence>
<evidence type="ECO:0000313" key="1">
    <source>
        <dbReference type="EMBL" id="GFO14584.1"/>
    </source>
</evidence>
<organism evidence="1 2">
    <name type="scientific">Plakobranchus ocellatus</name>
    <dbReference type="NCBI Taxonomy" id="259542"/>
    <lineage>
        <taxon>Eukaryota</taxon>
        <taxon>Metazoa</taxon>
        <taxon>Spiralia</taxon>
        <taxon>Lophotrochozoa</taxon>
        <taxon>Mollusca</taxon>
        <taxon>Gastropoda</taxon>
        <taxon>Heterobranchia</taxon>
        <taxon>Euthyneura</taxon>
        <taxon>Panpulmonata</taxon>
        <taxon>Sacoglossa</taxon>
        <taxon>Placobranchoidea</taxon>
        <taxon>Plakobranchidae</taxon>
        <taxon>Plakobranchus</taxon>
    </lineage>
</organism>
<comment type="caution">
    <text evidence="1">The sequence shown here is derived from an EMBL/GenBank/DDBJ whole genome shotgun (WGS) entry which is preliminary data.</text>
</comment>
<reference evidence="1 2" key="1">
    <citation type="journal article" date="2021" name="Elife">
        <title>Chloroplast acquisition without the gene transfer in kleptoplastic sea slugs, Plakobranchus ocellatus.</title>
        <authorList>
            <person name="Maeda T."/>
            <person name="Takahashi S."/>
            <person name="Yoshida T."/>
            <person name="Shimamura S."/>
            <person name="Takaki Y."/>
            <person name="Nagai Y."/>
            <person name="Toyoda A."/>
            <person name="Suzuki Y."/>
            <person name="Arimoto A."/>
            <person name="Ishii H."/>
            <person name="Satoh N."/>
            <person name="Nishiyama T."/>
            <person name="Hasebe M."/>
            <person name="Maruyama T."/>
            <person name="Minagawa J."/>
            <person name="Obokata J."/>
            <person name="Shigenobu S."/>
        </authorList>
    </citation>
    <scope>NUCLEOTIDE SEQUENCE [LARGE SCALE GENOMIC DNA]</scope>
</reference>
<proteinExistence type="predicted"/>
<accession>A0AAV4B3G1</accession>
<protein>
    <submittedName>
        <fullName evidence="1">Uncharacterized protein</fullName>
    </submittedName>
</protein>